<gene>
    <name evidence="2" type="ORF">AVDCRST_MAG17-1929</name>
</gene>
<evidence type="ECO:0000256" key="1">
    <source>
        <dbReference type="SAM" id="MobiDB-lite"/>
    </source>
</evidence>
<reference evidence="2" key="1">
    <citation type="submission" date="2020-02" db="EMBL/GenBank/DDBJ databases">
        <authorList>
            <person name="Meier V. D."/>
        </authorList>
    </citation>
    <scope>NUCLEOTIDE SEQUENCE</scope>
    <source>
        <strain evidence="2">AVDCRST_MAG17</strain>
    </source>
</reference>
<protein>
    <submittedName>
        <fullName evidence="2">Aliphatic amidase AmiE</fullName>
        <ecNumber evidence="2">3.5.1.4</ecNumber>
    </submittedName>
</protein>
<sequence length="327" mass="36646">APHVQVAERDLRRRSVRRAGEHREDPRYAREATQEPLDPGHRRDRGSVRARPRRLYRAHRQLGAPCAPAWGGARRVPGVCARRLRARAAARPDTHARAAARRAPGRAGDRPPRRARRADDGLPRPHRGGDRRSVLDRSLPERRRRARPSAQGPHPAGRDALLLAGRGLRGLRHPGRAHGHAALLRQALPGGRALAHPRRGRHHRRPRSLADLSQGRRPPDLARPPDPPVQSRRRDARDREPGRTGLDQSDRLLRRRALPRQRQGRGSPRRRPRPHRGARADGAGPRRRGRGDRRRPRADLPPRSSSPEGLSARGGQAPGFQTDLDLV</sequence>
<organism evidence="2">
    <name type="scientific">uncultured Solirubrobacterales bacterium</name>
    <dbReference type="NCBI Taxonomy" id="768556"/>
    <lineage>
        <taxon>Bacteria</taxon>
        <taxon>Bacillati</taxon>
        <taxon>Actinomycetota</taxon>
        <taxon>Thermoleophilia</taxon>
        <taxon>Solirubrobacterales</taxon>
        <taxon>environmental samples</taxon>
    </lineage>
</organism>
<feature type="non-terminal residue" evidence="2">
    <location>
        <position position="327"/>
    </location>
</feature>
<feature type="region of interest" description="Disordered" evidence="1">
    <location>
        <begin position="1"/>
        <end position="53"/>
    </location>
</feature>
<name>A0A6J4T0W1_9ACTN</name>
<feature type="non-terminal residue" evidence="2">
    <location>
        <position position="1"/>
    </location>
</feature>
<dbReference type="EMBL" id="CADCVV010000153">
    <property type="protein sequence ID" value="CAA9510172.1"/>
    <property type="molecule type" value="Genomic_DNA"/>
</dbReference>
<feature type="compositionally biased region" description="Basic and acidic residues" evidence="1">
    <location>
        <begin position="232"/>
        <end position="252"/>
    </location>
</feature>
<feature type="compositionally biased region" description="Basic residues" evidence="1">
    <location>
        <begin position="285"/>
        <end position="296"/>
    </location>
</feature>
<feature type="region of interest" description="Disordered" evidence="1">
    <location>
        <begin position="190"/>
        <end position="327"/>
    </location>
</feature>
<dbReference type="GO" id="GO:0004040">
    <property type="term" value="F:amidase activity"/>
    <property type="evidence" value="ECO:0007669"/>
    <property type="project" value="UniProtKB-EC"/>
</dbReference>
<proteinExistence type="predicted"/>
<accession>A0A6J4T0W1</accession>
<keyword evidence="2" id="KW-0378">Hydrolase</keyword>
<feature type="compositionally biased region" description="Basic and acidic residues" evidence="1">
    <location>
        <begin position="1"/>
        <end position="47"/>
    </location>
</feature>
<feature type="compositionally biased region" description="Basic and acidic residues" evidence="1">
    <location>
        <begin position="107"/>
        <end position="141"/>
    </location>
</feature>
<feature type="region of interest" description="Disordered" evidence="1">
    <location>
        <begin position="87"/>
        <end position="158"/>
    </location>
</feature>
<feature type="compositionally biased region" description="Basic residues" evidence="1">
    <location>
        <begin position="253"/>
        <end position="277"/>
    </location>
</feature>
<evidence type="ECO:0000313" key="2">
    <source>
        <dbReference type="EMBL" id="CAA9510172.1"/>
    </source>
</evidence>
<feature type="compositionally biased region" description="Basic residues" evidence="1">
    <location>
        <begin position="195"/>
        <end position="207"/>
    </location>
</feature>
<dbReference type="AlphaFoldDB" id="A0A6J4T0W1"/>
<dbReference type="EC" id="3.5.1.4" evidence="2"/>